<dbReference type="EMBL" id="NCKW01020339">
    <property type="protein sequence ID" value="POM58159.1"/>
    <property type="molecule type" value="Genomic_DNA"/>
</dbReference>
<feature type="region of interest" description="Disordered" evidence="1">
    <location>
        <begin position="1"/>
        <end position="151"/>
    </location>
</feature>
<feature type="compositionally biased region" description="Low complexity" evidence="1">
    <location>
        <begin position="65"/>
        <end position="79"/>
    </location>
</feature>
<name>A0A2P4WXZ9_9STRA</name>
<evidence type="ECO:0000313" key="2">
    <source>
        <dbReference type="EMBL" id="POM58159.1"/>
    </source>
</evidence>
<keyword evidence="3" id="KW-1185">Reference proteome</keyword>
<dbReference type="Proteomes" id="UP000237271">
    <property type="component" value="Unassembled WGS sequence"/>
</dbReference>
<protein>
    <submittedName>
        <fullName evidence="2">ATP-binding cassette (ABC) Superfamily</fullName>
    </submittedName>
</protein>
<feature type="compositionally biased region" description="Basic residues" evidence="1">
    <location>
        <begin position="328"/>
        <end position="337"/>
    </location>
</feature>
<feature type="compositionally biased region" description="Low complexity" evidence="1">
    <location>
        <begin position="15"/>
        <end position="42"/>
    </location>
</feature>
<sequence>MGSESDGDSPGSTKDPSSSQDAPSQYAPAQDAPSQDAPVDDAQSSEAKAASTSSPAKNLTLTEVAKAASATRADEAAAAAKKRTAPGSPTSEPSIAKGFQSLFDFSDEEEEEGAVSEPQEISNDLDEQQEGYQAAQLQGAPAPPTPVYPRGYYPPDAGSGSPMFLEHLKAPRGLNHGRTSRGAYERALVKDKPLFVNDIEAARCVLLAPHGIPLKEFTSLRKKSEDHGGLFPVWGYPWVQPENTTTQTQAEDLFWRSVSLKNFTVQELKELRENRQLSYVLGQRDLRIEFAHLIAKRQLHSVMEGLRQQSKSGAEDERGCGSVNPGTVHRKAAKKPRTTYAPAVDPRSQHPSGSQPGAGPPAPTSSVTRGNPATSQAAGASQSAASLGRSAPRGQEELSHAFEYEAPSQPYPSAPSSSGRDPVGSLLSDEVRQLRDRVYAIEIALGLEPVGQAASQAGKPPLRSFDLDALGRETHELHGRVDRRAPAAALKELRRGLDDLSHEVHGRMPSYEPQGYSYHSAYGYSSYPTSSHSVPSYPSYDSRGCQPVFHSQASTPATPVVQRSQPRFEETQRIVIPLKTPHVERRVNGIRRAMSGQVRKGSDEAVLQLVAPYGANHL</sequence>
<comment type="caution">
    <text evidence="2">The sequence shown here is derived from an EMBL/GenBank/DDBJ whole genome shotgun (WGS) entry which is preliminary data.</text>
</comment>
<dbReference type="AlphaFoldDB" id="A0A2P4WXZ9"/>
<organism evidence="2 3">
    <name type="scientific">Phytophthora palmivora</name>
    <dbReference type="NCBI Taxonomy" id="4796"/>
    <lineage>
        <taxon>Eukaryota</taxon>
        <taxon>Sar</taxon>
        <taxon>Stramenopiles</taxon>
        <taxon>Oomycota</taxon>
        <taxon>Peronosporomycetes</taxon>
        <taxon>Peronosporales</taxon>
        <taxon>Peronosporaceae</taxon>
        <taxon>Phytophthora</taxon>
    </lineage>
</organism>
<dbReference type="OrthoDB" id="126917at2759"/>
<reference evidence="2 3" key="1">
    <citation type="journal article" date="2017" name="Genome Biol. Evol.">
        <title>Phytophthora megakarya and P. palmivora, closely related causal agents of cacao black pod rot, underwent increases in genome sizes and gene numbers by different mechanisms.</title>
        <authorList>
            <person name="Ali S.S."/>
            <person name="Shao J."/>
            <person name="Lary D.J."/>
            <person name="Kronmiller B."/>
            <person name="Shen D."/>
            <person name="Strem M.D."/>
            <person name="Amoako-Attah I."/>
            <person name="Akrofi A.Y."/>
            <person name="Begoude B.A."/>
            <person name="Ten Hoopen G.M."/>
            <person name="Coulibaly K."/>
            <person name="Kebe B.I."/>
            <person name="Melnick R.L."/>
            <person name="Guiltinan M.J."/>
            <person name="Tyler B.M."/>
            <person name="Meinhardt L.W."/>
            <person name="Bailey B.A."/>
        </authorList>
    </citation>
    <scope>NUCLEOTIDE SEQUENCE [LARGE SCALE GENOMIC DNA]</scope>
    <source>
        <strain evidence="3">sbr112.9</strain>
    </source>
</reference>
<keyword evidence="2" id="KW-0067">ATP-binding</keyword>
<evidence type="ECO:0000313" key="3">
    <source>
        <dbReference type="Proteomes" id="UP000237271"/>
    </source>
</evidence>
<feature type="region of interest" description="Disordered" evidence="1">
    <location>
        <begin position="406"/>
        <end position="425"/>
    </location>
</feature>
<feature type="compositionally biased region" description="Acidic residues" evidence="1">
    <location>
        <begin position="105"/>
        <end position="114"/>
    </location>
</feature>
<proteinExistence type="predicted"/>
<gene>
    <name evidence="2" type="ORF">PHPALM_37237</name>
</gene>
<feature type="region of interest" description="Disordered" evidence="1">
    <location>
        <begin position="305"/>
        <end position="395"/>
    </location>
</feature>
<feature type="compositionally biased region" description="Low complexity" evidence="1">
    <location>
        <begin position="373"/>
        <end position="391"/>
    </location>
</feature>
<keyword evidence="2" id="KW-0547">Nucleotide-binding</keyword>
<feature type="compositionally biased region" description="Polar residues" evidence="1">
    <location>
        <begin position="44"/>
        <end position="61"/>
    </location>
</feature>
<dbReference type="GO" id="GO:0005524">
    <property type="term" value="F:ATP binding"/>
    <property type="evidence" value="ECO:0007669"/>
    <property type="project" value="UniProtKB-KW"/>
</dbReference>
<accession>A0A2P4WXZ9</accession>
<evidence type="ECO:0000256" key="1">
    <source>
        <dbReference type="SAM" id="MobiDB-lite"/>
    </source>
</evidence>